<proteinExistence type="inferred from homology"/>
<evidence type="ECO:0000256" key="5">
    <source>
        <dbReference type="SAM" id="MobiDB-lite"/>
    </source>
</evidence>
<keyword evidence="8" id="KW-0150">Chloroplast</keyword>
<evidence type="ECO:0000256" key="1">
    <source>
        <dbReference type="ARBA" id="ARBA00007197"/>
    </source>
</evidence>
<evidence type="ECO:0000256" key="2">
    <source>
        <dbReference type="ARBA" id="ARBA00022980"/>
    </source>
</evidence>
<dbReference type="GO" id="GO:0003735">
    <property type="term" value="F:structural constituent of ribosome"/>
    <property type="evidence" value="ECO:0007669"/>
    <property type="project" value="InterPro"/>
</dbReference>
<dbReference type="InterPro" id="IPR036235">
    <property type="entry name" value="Ribosomal_bL12_oligo_N_sf"/>
</dbReference>
<comment type="subunit">
    <text evidence="4">Homodimer. Part of the ribosomal stalk of the 50S ribosomal subunit. Forms a multimeric L10(L12)X complex, where L10 forms an elongated spine to which 2 to 4 L12 dimers bind in a sequential fashion. Binds GTP-bound translation factors.</text>
</comment>
<feature type="domain" description="Large ribosomal subunit protein bL12 C-terminal" evidence="6">
    <location>
        <begin position="64"/>
        <end position="131"/>
    </location>
</feature>
<keyword evidence="8" id="KW-0934">Plastid</keyword>
<dbReference type="Gene3D" id="1.20.5.710">
    <property type="entry name" value="Single helix bin"/>
    <property type="match status" value="1"/>
</dbReference>
<dbReference type="NCBIfam" id="TIGR00855">
    <property type="entry name" value="L12"/>
    <property type="match status" value="1"/>
</dbReference>
<dbReference type="RefSeq" id="YP_009057844.1">
    <property type="nucleotide sequence ID" value="NC_024829.1"/>
</dbReference>
<keyword evidence="2 4" id="KW-0689">Ribosomal protein</keyword>
<keyword evidence="3 4" id="KW-0687">Ribonucleoprotein</keyword>
<comment type="function">
    <text evidence="4">Forms part of the ribosomal stalk which helps the ribosome interact with GTP-bound translation factors. Is thus essential for accurate translation.</text>
</comment>
<dbReference type="InterPro" id="IPR000206">
    <property type="entry name" value="Ribosomal_bL12"/>
</dbReference>
<dbReference type="PANTHER" id="PTHR45987:SF4">
    <property type="entry name" value="LARGE RIBOSOMAL SUBUNIT PROTEIN BL12M"/>
    <property type="match status" value="1"/>
</dbReference>
<protein>
    <recommendedName>
        <fullName evidence="4">Large ribosomal subunit protein bL12c</fullName>
    </recommendedName>
</protein>
<dbReference type="AlphaFoldDB" id="A0A088CK89"/>
<comment type="subcellular location">
    <subcellularLocation>
        <location evidence="4">Plastid</location>
        <location evidence="4">Chloroplast</location>
    </subcellularLocation>
</comment>
<dbReference type="SUPFAM" id="SSF48300">
    <property type="entry name" value="Ribosomal protein L7/12, oligomerisation (N-terminal) domain"/>
    <property type="match status" value="1"/>
</dbReference>
<dbReference type="GO" id="GO:0022625">
    <property type="term" value="C:cytosolic large ribosomal subunit"/>
    <property type="evidence" value="ECO:0007669"/>
    <property type="project" value="TreeGrafter"/>
</dbReference>
<sequence length="131" mass="13495">MSTTTNEIVEQLKSITLLEAAELVAQIEETFGVDASAPAGGAVVMAAPGGGGGGEDTVEEKTEFDVIIEEVQGDKRIAVIKVVRALTGLGLKEAKGMIEVTPKAVKEGISKEEAEAAKQQLEEAGATASIK</sequence>
<feature type="region of interest" description="Disordered" evidence="5">
    <location>
        <begin position="111"/>
        <end position="131"/>
    </location>
</feature>
<evidence type="ECO:0000313" key="8">
    <source>
        <dbReference type="EMBL" id="AID67712.1"/>
    </source>
</evidence>
<geneLocation type="chloroplast" evidence="8"/>
<dbReference type="InterPro" id="IPR014719">
    <property type="entry name" value="Ribosomal_bL12_C/ClpS-like"/>
</dbReference>
<dbReference type="CDD" id="cd00387">
    <property type="entry name" value="Ribosomal_L7_L12"/>
    <property type="match status" value="1"/>
</dbReference>
<dbReference type="InterPro" id="IPR013823">
    <property type="entry name" value="Ribosomal_bL12_C"/>
</dbReference>
<feature type="compositionally biased region" description="Low complexity" evidence="5">
    <location>
        <begin position="117"/>
        <end position="131"/>
    </location>
</feature>
<dbReference type="GO" id="GO:0009507">
    <property type="term" value="C:chloroplast"/>
    <property type="evidence" value="ECO:0007669"/>
    <property type="project" value="UniProtKB-SubCell"/>
</dbReference>
<dbReference type="GO" id="GO:0003729">
    <property type="term" value="F:mRNA binding"/>
    <property type="evidence" value="ECO:0007669"/>
    <property type="project" value="TreeGrafter"/>
</dbReference>
<comment type="similarity">
    <text evidence="1 4">Belongs to the bacterial ribosomal protein bL12 family.</text>
</comment>
<evidence type="ECO:0000256" key="4">
    <source>
        <dbReference type="HAMAP-Rule" id="MF_00368"/>
    </source>
</evidence>
<dbReference type="SUPFAM" id="SSF54736">
    <property type="entry name" value="ClpS-like"/>
    <property type="match status" value="1"/>
</dbReference>
<reference evidence="8" key="1">
    <citation type="journal article" date="2014" name="BMC Genomics">
        <title>Six newly sequenced chloroplast genomes from prasinophyte green algae provide insights into the relationships among prasinophyte lineages and the diversity of streamlined genome architecture in picoplanktonic species.</title>
        <authorList>
            <person name="Lemieux C."/>
            <person name="Otis C."/>
            <person name="Turmel M."/>
        </authorList>
    </citation>
    <scope>NUCLEOTIDE SEQUENCE</scope>
</reference>
<name>A0A088CK89_9CHLO</name>
<dbReference type="Pfam" id="PF00542">
    <property type="entry name" value="Ribosomal_L12"/>
    <property type="match status" value="1"/>
</dbReference>
<dbReference type="FunFam" id="3.30.1390.10:FF:000001">
    <property type="entry name" value="50S ribosomal protein L7/L12"/>
    <property type="match status" value="1"/>
</dbReference>
<dbReference type="PANTHER" id="PTHR45987">
    <property type="entry name" value="39S RIBOSOMAL PROTEIN L12"/>
    <property type="match status" value="1"/>
</dbReference>
<dbReference type="Pfam" id="PF16320">
    <property type="entry name" value="Ribosomal_L12_N"/>
    <property type="match status" value="1"/>
</dbReference>
<accession>A0A088CK89</accession>
<dbReference type="Gene3D" id="3.30.1390.10">
    <property type="match status" value="1"/>
</dbReference>
<dbReference type="InterPro" id="IPR008932">
    <property type="entry name" value="Ribosomal_bL12_oligo"/>
</dbReference>
<dbReference type="HAMAP" id="MF_00368">
    <property type="entry name" value="Ribosomal_bL12"/>
    <property type="match status" value="1"/>
</dbReference>
<feature type="domain" description="Large ribosomal subunit protein bL12 oligomerization" evidence="7">
    <location>
        <begin position="4"/>
        <end position="52"/>
    </location>
</feature>
<evidence type="ECO:0000256" key="3">
    <source>
        <dbReference type="ARBA" id="ARBA00023274"/>
    </source>
</evidence>
<gene>
    <name evidence="4 8" type="primary">rpl12</name>
</gene>
<evidence type="ECO:0000259" key="6">
    <source>
        <dbReference type="Pfam" id="PF00542"/>
    </source>
</evidence>
<dbReference type="EMBL" id="KJ746600">
    <property type="protein sequence ID" value="AID67712.1"/>
    <property type="molecule type" value="Genomic_DNA"/>
</dbReference>
<dbReference type="GeneID" id="20356139"/>
<organism evidence="8">
    <name type="scientific">Nephroselmis astigmatica</name>
    <dbReference type="NCBI Taxonomy" id="259378"/>
    <lineage>
        <taxon>Eukaryota</taxon>
        <taxon>Viridiplantae</taxon>
        <taxon>Chlorophyta</taxon>
        <taxon>Nephroselmidophyceae</taxon>
        <taxon>Nephroselmidales</taxon>
        <taxon>Nephroselmidaceae</taxon>
        <taxon>Nephroselmis</taxon>
    </lineage>
</organism>
<dbReference type="GO" id="GO:0006412">
    <property type="term" value="P:translation"/>
    <property type="evidence" value="ECO:0007669"/>
    <property type="project" value="UniProtKB-UniRule"/>
</dbReference>
<evidence type="ECO:0000259" key="7">
    <source>
        <dbReference type="Pfam" id="PF16320"/>
    </source>
</evidence>